<comment type="caution">
    <text evidence="3">The sequence shown here is derived from an EMBL/GenBank/DDBJ whole genome shotgun (WGS) entry which is preliminary data.</text>
</comment>
<evidence type="ECO:0000256" key="2">
    <source>
        <dbReference type="ARBA" id="ARBA00023239"/>
    </source>
</evidence>
<dbReference type="PANTHER" id="PTHR33542">
    <property type="entry name" value="SIROHYDROCHLORIN FERROCHELATASE, CHLOROPLASTIC"/>
    <property type="match status" value="1"/>
</dbReference>
<dbReference type="GO" id="GO:0046872">
    <property type="term" value="F:metal ion binding"/>
    <property type="evidence" value="ECO:0007669"/>
    <property type="project" value="UniProtKB-KW"/>
</dbReference>
<dbReference type="AlphaFoldDB" id="A0AAV3TX40"/>
<accession>A0AAV3TX40</accession>
<sequence>MTQRSLVIVAHGSRAEAANAEFLQLVDKLKTQLTGSYAGVFGAFLELAEPSIPHAILEAAAEGKNGVDVYPMFFNCGKHVQRDIPGIVEAVMGENPALDICLMDYFGSGSHLASAMAQHIVAQAEE</sequence>
<evidence type="ECO:0008006" key="5">
    <source>
        <dbReference type="Google" id="ProtNLM"/>
    </source>
</evidence>
<dbReference type="Gene3D" id="3.40.50.1400">
    <property type="match status" value="1"/>
</dbReference>
<dbReference type="CDD" id="cd03416">
    <property type="entry name" value="CbiX_SirB_N"/>
    <property type="match status" value="1"/>
</dbReference>
<evidence type="ECO:0000256" key="1">
    <source>
        <dbReference type="ARBA" id="ARBA00022723"/>
    </source>
</evidence>
<dbReference type="SUPFAM" id="SSF53800">
    <property type="entry name" value="Chelatase"/>
    <property type="match status" value="1"/>
</dbReference>
<evidence type="ECO:0000313" key="4">
    <source>
        <dbReference type="Proteomes" id="UP001409585"/>
    </source>
</evidence>
<keyword evidence="1" id="KW-0479">Metal-binding</keyword>
<protein>
    <recommendedName>
        <fullName evidence="5">Cobalamin biosynthesis protein CbiX</fullName>
    </recommendedName>
</protein>
<dbReference type="InterPro" id="IPR002762">
    <property type="entry name" value="CbiX-like"/>
</dbReference>
<dbReference type="RefSeq" id="WP_345415618.1">
    <property type="nucleotide sequence ID" value="NZ_AP031496.1"/>
</dbReference>
<gene>
    <name evidence="3" type="ORF">GCM10025791_01820</name>
</gene>
<keyword evidence="4" id="KW-1185">Reference proteome</keyword>
<dbReference type="EMBL" id="BAABLX010000001">
    <property type="protein sequence ID" value="GAA4929736.1"/>
    <property type="molecule type" value="Genomic_DNA"/>
</dbReference>
<reference evidence="4" key="1">
    <citation type="journal article" date="2019" name="Int. J. Syst. Evol. Microbiol.">
        <title>The Global Catalogue of Microorganisms (GCM) 10K type strain sequencing project: providing services to taxonomists for standard genome sequencing and annotation.</title>
        <authorList>
            <consortium name="The Broad Institute Genomics Platform"/>
            <consortium name="The Broad Institute Genome Sequencing Center for Infectious Disease"/>
            <person name="Wu L."/>
            <person name="Ma J."/>
        </authorList>
    </citation>
    <scope>NUCLEOTIDE SEQUENCE [LARGE SCALE GENOMIC DNA]</scope>
    <source>
        <strain evidence="4">JCM 19134</strain>
    </source>
</reference>
<dbReference type="Pfam" id="PF01903">
    <property type="entry name" value="CbiX"/>
    <property type="match status" value="1"/>
</dbReference>
<dbReference type="PANTHER" id="PTHR33542:SF3">
    <property type="entry name" value="SIROHYDROCHLORIN FERROCHELATASE, CHLOROPLASTIC"/>
    <property type="match status" value="1"/>
</dbReference>
<organism evidence="3 4">
    <name type="scientific">Halioxenophilus aromaticivorans</name>
    <dbReference type="NCBI Taxonomy" id="1306992"/>
    <lineage>
        <taxon>Bacteria</taxon>
        <taxon>Pseudomonadati</taxon>
        <taxon>Pseudomonadota</taxon>
        <taxon>Gammaproteobacteria</taxon>
        <taxon>Alteromonadales</taxon>
        <taxon>Alteromonadaceae</taxon>
        <taxon>Halioxenophilus</taxon>
    </lineage>
</organism>
<keyword evidence="2" id="KW-0456">Lyase</keyword>
<name>A0AAV3TX40_9ALTE</name>
<dbReference type="Proteomes" id="UP001409585">
    <property type="component" value="Unassembled WGS sequence"/>
</dbReference>
<dbReference type="InterPro" id="IPR050963">
    <property type="entry name" value="Sirohydro_Cobaltochel/CbiX"/>
</dbReference>
<proteinExistence type="predicted"/>
<dbReference type="GO" id="GO:0016829">
    <property type="term" value="F:lyase activity"/>
    <property type="evidence" value="ECO:0007669"/>
    <property type="project" value="UniProtKB-KW"/>
</dbReference>
<evidence type="ECO:0000313" key="3">
    <source>
        <dbReference type="EMBL" id="GAA4929736.1"/>
    </source>
</evidence>